<dbReference type="InterPro" id="IPR005517">
    <property type="entry name" value="Transl_elong_EFG/EF2_IV"/>
</dbReference>
<evidence type="ECO:0000256" key="6">
    <source>
        <dbReference type="ARBA" id="ARBA00024731"/>
    </source>
</evidence>
<dbReference type="Pfam" id="PF00009">
    <property type="entry name" value="GTP_EFTU"/>
    <property type="match status" value="1"/>
</dbReference>
<evidence type="ECO:0000313" key="10">
    <source>
        <dbReference type="Proteomes" id="UP000027180"/>
    </source>
</evidence>
<dbReference type="GO" id="GO:0003924">
    <property type="term" value="F:GTPase activity"/>
    <property type="evidence" value="ECO:0007669"/>
    <property type="project" value="InterPro"/>
</dbReference>
<sequence length="653" mass="70789">MRCFTVLGPSQTGKSTVVDKLGSLEGTPRKSSSPYGLNLTEFTFGNEAWCALDAPGPNEALAHAQHALLASDACILCVSSAPEEAVLAAPYLRIIEASGTPCILFVNRMDEPRGRLRDVIAALQDYASHTLLLRQIPIREGDRIIGSCDLISERAWRYRESQPSALIAIPESTAEREHEARTELLEHLSEFDDWLLEELIEDREPSSDALYAISSRVLRENRIIPVLIGAASHGNGMMRLMKALRHEAPPVGVLRQRLAHAGTVDEGKLVAVSFHAYHRQNVGKTVLVRALGEGLRQGASLGGSSLGAVQSLANGRSNSAVLPAPGDVFATVKSDHLPVPSLLTSGAVVAPPEWTEPPTPMLERILVPGSERDENKLSETLAKLSETDRGLKVLQEEGTGAQLVRAQGPVHLRDLCRTLSEVFHISVTERTPSPIYRETIAKPSEVHYRHRKQTGGAGQFADVKLSIHPNERGQGFTFGETVKGGAVPRNYFPAVEAGAREAMEKGPLGFEVIDVGVTLLDGQHHAVDSSEHAFRTASRMGVRQALSEGSPVLMQPVFRTEFHIPSVYSGSLVQIVAALNGQVLGFDRDETAKGWDIFRALVPGGALEDLARALRSATQGIGYFSKTFDHFEELYGKEADAILRAKEKAGTAH</sequence>
<dbReference type="Pfam" id="PF00679">
    <property type="entry name" value="EFG_C"/>
    <property type="match status" value="1"/>
</dbReference>
<dbReference type="PANTHER" id="PTHR43261">
    <property type="entry name" value="TRANSLATION ELONGATION FACTOR G-RELATED"/>
    <property type="match status" value="1"/>
</dbReference>
<dbReference type="Gene3D" id="3.30.70.240">
    <property type="match status" value="1"/>
</dbReference>
<dbReference type="SUPFAM" id="SSF54211">
    <property type="entry name" value="Ribosomal protein S5 domain 2-like"/>
    <property type="match status" value="1"/>
</dbReference>
<dbReference type="EMBL" id="CP006989">
    <property type="protein sequence ID" value="AIC30227.1"/>
    <property type="molecule type" value="Genomic_DNA"/>
</dbReference>
<dbReference type="GO" id="GO:0005525">
    <property type="term" value="F:GTP binding"/>
    <property type="evidence" value="ECO:0007669"/>
    <property type="project" value="UniProtKB-KW"/>
</dbReference>
<keyword evidence="2" id="KW-0547">Nucleotide-binding</keyword>
<dbReference type="Gene3D" id="3.30.230.10">
    <property type="match status" value="1"/>
</dbReference>
<gene>
    <name evidence="9" type="ORF">IE4771_PC00101</name>
</gene>
<evidence type="ECO:0000256" key="3">
    <source>
        <dbReference type="ARBA" id="ARBA00022768"/>
    </source>
</evidence>
<dbReference type="Proteomes" id="UP000027180">
    <property type="component" value="Plasmid pRetIE4771c"/>
</dbReference>
<reference evidence="9 10" key="1">
    <citation type="submission" date="2013-12" db="EMBL/GenBank/DDBJ databases">
        <title>Complete genome sequence of Rhizobium etli bv. mimosae IE4771.</title>
        <authorList>
            <person name="Bustos P."/>
            <person name="Santamaria R.I."/>
            <person name="Lozano L."/>
            <person name="Ormeno-Orrillo E."/>
            <person name="Rogel M.A."/>
            <person name="Romero D."/>
            <person name="Cevallos M.A."/>
            <person name="Martinez-Romero E."/>
            <person name="Gonzalez V."/>
        </authorList>
    </citation>
    <scope>NUCLEOTIDE SEQUENCE [LARGE SCALE GENOMIC DNA]</scope>
    <source>
        <strain evidence="9 10">IE4771</strain>
        <plasmid evidence="10">Plasmid pRetIE4771c</plasmid>
    </source>
</reference>
<dbReference type="HOGENOM" id="CLU_002794_4_2_5"/>
<dbReference type="KEGG" id="rei:IE4771_PC00101"/>
<dbReference type="CDD" id="cd01434">
    <property type="entry name" value="EFG_mtEFG1_IV"/>
    <property type="match status" value="1"/>
</dbReference>
<evidence type="ECO:0000256" key="4">
    <source>
        <dbReference type="ARBA" id="ARBA00022917"/>
    </source>
</evidence>
<name>A0A060I8R7_RHIET</name>
<accession>A0A060I8R7</accession>
<dbReference type="InterPro" id="IPR047872">
    <property type="entry name" value="EFG_IV"/>
</dbReference>
<dbReference type="InterPro" id="IPR000640">
    <property type="entry name" value="EFG_V-like"/>
</dbReference>
<dbReference type="PANTHER" id="PTHR43261:SF7">
    <property type="entry name" value="ELONGATION FACTOR G-LIKE PROTEIN"/>
    <property type="match status" value="1"/>
</dbReference>
<evidence type="ECO:0000256" key="5">
    <source>
        <dbReference type="ARBA" id="ARBA00023134"/>
    </source>
</evidence>
<protein>
    <recommendedName>
        <fullName evidence="1">Elongation factor G</fullName>
    </recommendedName>
</protein>
<dbReference type="GO" id="GO:0097216">
    <property type="term" value="F:guanosine tetraphosphate binding"/>
    <property type="evidence" value="ECO:0007669"/>
    <property type="project" value="UniProtKB-ARBA"/>
</dbReference>
<keyword evidence="4" id="KW-0648">Protein biosynthesis</keyword>
<keyword evidence="9" id="KW-0614">Plasmid</keyword>
<organism evidence="9 10">
    <name type="scientific">Rhizobium etli bv. mimosae str. IE4771</name>
    <dbReference type="NCBI Taxonomy" id="1432050"/>
    <lineage>
        <taxon>Bacteria</taxon>
        <taxon>Pseudomonadati</taxon>
        <taxon>Pseudomonadota</taxon>
        <taxon>Alphaproteobacteria</taxon>
        <taxon>Hyphomicrobiales</taxon>
        <taxon>Rhizobiaceae</taxon>
        <taxon>Rhizobium/Agrobacterium group</taxon>
        <taxon>Rhizobium</taxon>
    </lineage>
</organism>
<dbReference type="SMART" id="SM00838">
    <property type="entry name" value="EFG_C"/>
    <property type="match status" value="1"/>
</dbReference>
<dbReference type="InterPro" id="IPR041095">
    <property type="entry name" value="EFG_II"/>
</dbReference>
<dbReference type="InterPro" id="IPR020568">
    <property type="entry name" value="Ribosomal_Su5_D2-typ_SF"/>
</dbReference>
<dbReference type="AlphaFoldDB" id="A0A060I8R7"/>
<keyword evidence="5" id="KW-0342">GTP-binding</keyword>
<dbReference type="SUPFAM" id="SSF54980">
    <property type="entry name" value="EF-G C-terminal domain-like"/>
    <property type="match status" value="2"/>
</dbReference>
<evidence type="ECO:0000256" key="1">
    <source>
        <dbReference type="ARBA" id="ARBA00017872"/>
    </source>
</evidence>
<feature type="domain" description="Translation elongation factor EFG/EF2" evidence="8">
    <location>
        <begin position="433"/>
        <end position="550"/>
    </location>
</feature>
<dbReference type="InterPro" id="IPR035647">
    <property type="entry name" value="EFG_III/V"/>
</dbReference>
<keyword evidence="9" id="KW-0378">Hydrolase</keyword>
<comment type="function">
    <text evidence="6">Catalyzes the GTP-dependent ribosomal translocation step during translation elongation. During this step, the ribosome changes from the pre-translocational (PRE) to the post-translocational (POST) state as the newly formed A-site-bound peptidyl-tRNA and P-site-bound deacylated tRNA move to the P and E sites, respectively. Catalyzes the coordinated movement of the two tRNA molecules, the mRNA and conformational changes in the ribosome.</text>
</comment>
<dbReference type="RefSeq" id="WP_040140960.1">
    <property type="nucleotide sequence ID" value="NZ_CP006989.1"/>
</dbReference>
<keyword evidence="3 9" id="KW-0251">Elongation factor</keyword>
<dbReference type="GO" id="GO:0003746">
    <property type="term" value="F:translation elongation factor activity"/>
    <property type="evidence" value="ECO:0007669"/>
    <property type="project" value="UniProtKB-KW"/>
</dbReference>
<dbReference type="CDD" id="cd03713">
    <property type="entry name" value="EFG_mtEFG_C"/>
    <property type="match status" value="1"/>
</dbReference>
<proteinExistence type="predicted"/>
<dbReference type="InterPro" id="IPR014721">
    <property type="entry name" value="Ribsml_uS5_D2-typ_fold_subgr"/>
</dbReference>
<dbReference type="GO" id="GO:0032790">
    <property type="term" value="P:ribosome disassembly"/>
    <property type="evidence" value="ECO:0007669"/>
    <property type="project" value="TreeGrafter"/>
</dbReference>
<dbReference type="InterPro" id="IPR035649">
    <property type="entry name" value="EFG_V"/>
</dbReference>
<dbReference type="Pfam" id="PF03764">
    <property type="entry name" value="EFG_IV"/>
    <property type="match status" value="1"/>
</dbReference>
<evidence type="ECO:0000313" key="9">
    <source>
        <dbReference type="EMBL" id="AIC30227.1"/>
    </source>
</evidence>
<geneLocation type="plasmid" evidence="9 10">
    <name>pRetIE4771c</name>
</geneLocation>
<feature type="domain" description="Elongation factor EFG" evidence="7">
    <location>
        <begin position="552"/>
        <end position="642"/>
    </location>
</feature>
<dbReference type="SUPFAM" id="SSF52540">
    <property type="entry name" value="P-loop containing nucleoside triphosphate hydrolases"/>
    <property type="match status" value="1"/>
</dbReference>
<evidence type="ECO:0000259" key="8">
    <source>
        <dbReference type="SMART" id="SM00889"/>
    </source>
</evidence>
<dbReference type="Pfam" id="PF14492">
    <property type="entry name" value="EFG_III"/>
    <property type="match status" value="1"/>
</dbReference>
<dbReference type="InterPro" id="IPR000795">
    <property type="entry name" value="T_Tr_GTP-bd_dom"/>
</dbReference>
<dbReference type="OrthoDB" id="9802948at2"/>
<dbReference type="InterPro" id="IPR027417">
    <property type="entry name" value="P-loop_NTPase"/>
</dbReference>
<evidence type="ECO:0000256" key="2">
    <source>
        <dbReference type="ARBA" id="ARBA00022741"/>
    </source>
</evidence>
<evidence type="ECO:0000259" key="7">
    <source>
        <dbReference type="SMART" id="SM00838"/>
    </source>
</evidence>
<dbReference type="SMART" id="SM00889">
    <property type="entry name" value="EFG_IV"/>
    <property type="match status" value="1"/>
</dbReference>
<dbReference type="NCBIfam" id="NF009379">
    <property type="entry name" value="PRK12740.1-3"/>
    <property type="match status" value="1"/>
</dbReference>
<dbReference type="Gene3D" id="3.30.70.870">
    <property type="entry name" value="Elongation Factor G (Translational Gtpase), domain 3"/>
    <property type="match status" value="1"/>
</dbReference>
<dbReference type="Gene3D" id="3.40.50.300">
    <property type="entry name" value="P-loop containing nucleotide triphosphate hydrolases"/>
    <property type="match status" value="1"/>
</dbReference>